<dbReference type="Proteomes" id="UP000475249">
    <property type="component" value="Unassembled WGS sequence"/>
</dbReference>
<proteinExistence type="predicted"/>
<dbReference type="AlphaFoldDB" id="A0A6L9E8A6"/>
<dbReference type="EMBL" id="WXYO01000001">
    <property type="protein sequence ID" value="NAS10997.1"/>
    <property type="molecule type" value="Genomic_DNA"/>
</dbReference>
<evidence type="ECO:0000313" key="2">
    <source>
        <dbReference type="Proteomes" id="UP000475249"/>
    </source>
</evidence>
<dbReference type="SUPFAM" id="SSF53335">
    <property type="entry name" value="S-adenosyl-L-methionine-dependent methyltransferases"/>
    <property type="match status" value="1"/>
</dbReference>
<dbReference type="GO" id="GO:0032259">
    <property type="term" value="P:methylation"/>
    <property type="evidence" value="ECO:0007669"/>
    <property type="project" value="UniProtKB-KW"/>
</dbReference>
<keyword evidence="1" id="KW-0489">Methyltransferase</keyword>
<protein>
    <submittedName>
        <fullName evidence="1">Methyltransferase domain-containing protein</fullName>
    </submittedName>
</protein>
<comment type="caution">
    <text evidence="1">The sequence shown here is derived from an EMBL/GenBank/DDBJ whole genome shotgun (WGS) entry which is preliminary data.</text>
</comment>
<keyword evidence="1" id="KW-0808">Transferase</keyword>
<dbReference type="PANTHER" id="PTHR43861">
    <property type="entry name" value="TRANS-ACONITATE 2-METHYLTRANSFERASE-RELATED"/>
    <property type="match status" value="1"/>
</dbReference>
<dbReference type="Pfam" id="PF13489">
    <property type="entry name" value="Methyltransf_23"/>
    <property type="match status" value="1"/>
</dbReference>
<gene>
    <name evidence="1" type="ORF">GTQ38_03215</name>
</gene>
<dbReference type="RefSeq" id="WP_161433901.1">
    <property type="nucleotide sequence ID" value="NZ_WXYO01000001.1"/>
</dbReference>
<name>A0A6L9E8A6_9FLAO</name>
<dbReference type="GO" id="GO:0008168">
    <property type="term" value="F:methyltransferase activity"/>
    <property type="evidence" value="ECO:0007669"/>
    <property type="project" value="UniProtKB-KW"/>
</dbReference>
<dbReference type="CDD" id="cd02440">
    <property type="entry name" value="AdoMet_MTases"/>
    <property type="match status" value="1"/>
</dbReference>
<reference evidence="1 2" key="1">
    <citation type="submission" date="2020-01" db="EMBL/GenBank/DDBJ databases">
        <title>Bacteria diversity of Porities sp.</title>
        <authorList>
            <person name="Wang G."/>
        </authorList>
    </citation>
    <scope>NUCLEOTIDE SEQUENCE [LARGE SCALE GENOMIC DNA]</scope>
    <source>
        <strain evidence="1 2">R33</strain>
    </source>
</reference>
<organism evidence="1 2">
    <name type="scientific">Poritiphilus flavus</name>
    <dbReference type="NCBI Taxonomy" id="2697053"/>
    <lineage>
        <taxon>Bacteria</taxon>
        <taxon>Pseudomonadati</taxon>
        <taxon>Bacteroidota</taxon>
        <taxon>Flavobacteriia</taxon>
        <taxon>Flavobacteriales</taxon>
        <taxon>Flavobacteriaceae</taxon>
        <taxon>Poritiphilus</taxon>
    </lineage>
</organism>
<keyword evidence="2" id="KW-1185">Reference proteome</keyword>
<evidence type="ECO:0000313" key="1">
    <source>
        <dbReference type="EMBL" id="NAS10997.1"/>
    </source>
</evidence>
<dbReference type="InterPro" id="IPR029063">
    <property type="entry name" value="SAM-dependent_MTases_sf"/>
</dbReference>
<dbReference type="Gene3D" id="3.40.50.150">
    <property type="entry name" value="Vaccinia Virus protein VP39"/>
    <property type="match status" value="1"/>
</dbReference>
<accession>A0A6L9E8A6</accession>
<sequence length="275" mass="32106">MKLYLKTKDHAFSGESFELMIREDLDILETRPVPEDIDRYYEAEDYISHSDSRETLVDRIYQIVKKHNLRRKVRLLDSLLTEPKSLLDYGAGTGDFLLLAREASWKVSGIEPNARARENARQKGMDLRANLNEISSGSFDVITLWHVLEHLPDLQKAISAIKELLRDDGYLVVAVPNFKAWDARRYKEFWAAYDVPRHLWHFSRDGIEQLFSQQGMKLHQTKPMYFDAFYVSLLSERYKKSRFALLKGFWSGLRSNLSAMRTGEYSSLIYVLQKA</sequence>